<sequence>MTIDCSCRAHVVVVFQAGERFTQGAVCPHPFFLFSLNSSSSPATSSSSIQFILRPIQLLLVLLLVPDLPQPLLLLRSKAALSSGKPRLTAFATGGASRAGGGADGLGCLRGGLAGGAAALGGRWRGWFRRGASRWFAGGSVHGSEGKKGVAVVELLGWSGVEGLEAGNDQPWPYHEMISSTSIALALSRAEARLDGNPTVNEDVGVAVPAVILYAVRVP</sequence>
<dbReference type="EMBL" id="KZ995508">
    <property type="protein sequence ID" value="RKO90534.1"/>
    <property type="molecule type" value="Genomic_DNA"/>
</dbReference>
<dbReference type="AlphaFoldDB" id="A0A4P9WDC4"/>
<gene>
    <name evidence="1" type="ORF">BDK51DRAFT_38851</name>
</gene>
<evidence type="ECO:0000313" key="2">
    <source>
        <dbReference type="Proteomes" id="UP000269721"/>
    </source>
</evidence>
<organism evidence="1 2">
    <name type="scientific">Blyttiomyces helicus</name>
    <dbReference type="NCBI Taxonomy" id="388810"/>
    <lineage>
        <taxon>Eukaryota</taxon>
        <taxon>Fungi</taxon>
        <taxon>Fungi incertae sedis</taxon>
        <taxon>Chytridiomycota</taxon>
        <taxon>Chytridiomycota incertae sedis</taxon>
        <taxon>Chytridiomycetes</taxon>
        <taxon>Chytridiomycetes incertae sedis</taxon>
        <taxon>Blyttiomyces</taxon>
    </lineage>
</organism>
<proteinExistence type="predicted"/>
<dbReference type="Proteomes" id="UP000269721">
    <property type="component" value="Unassembled WGS sequence"/>
</dbReference>
<name>A0A4P9WDC4_9FUNG</name>
<protein>
    <submittedName>
        <fullName evidence="1">Uncharacterized protein</fullName>
    </submittedName>
</protein>
<keyword evidence="2" id="KW-1185">Reference proteome</keyword>
<evidence type="ECO:0000313" key="1">
    <source>
        <dbReference type="EMBL" id="RKO90534.1"/>
    </source>
</evidence>
<accession>A0A4P9WDC4</accession>
<reference evidence="2" key="1">
    <citation type="journal article" date="2018" name="Nat. Microbiol.">
        <title>Leveraging single-cell genomics to expand the fungal tree of life.</title>
        <authorList>
            <person name="Ahrendt S.R."/>
            <person name="Quandt C.A."/>
            <person name="Ciobanu D."/>
            <person name="Clum A."/>
            <person name="Salamov A."/>
            <person name="Andreopoulos B."/>
            <person name="Cheng J.F."/>
            <person name="Woyke T."/>
            <person name="Pelin A."/>
            <person name="Henrissat B."/>
            <person name="Reynolds N.K."/>
            <person name="Benny G.L."/>
            <person name="Smith M.E."/>
            <person name="James T.Y."/>
            <person name="Grigoriev I.V."/>
        </authorList>
    </citation>
    <scope>NUCLEOTIDE SEQUENCE [LARGE SCALE GENOMIC DNA]</scope>
</reference>